<dbReference type="PANTHER" id="PTHR35040:SF9">
    <property type="entry name" value="4-LIKE CELL SURFACE PROTEIN, PUTATIVE (AFU_ORTHOLOGUE AFUA_4G14080)-RELATED"/>
    <property type="match status" value="1"/>
</dbReference>
<gene>
    <name evidence="2" type="ORF">FHP91_11145</name>
</gene>
<accession>A0A557QSU9</accession>
<name>A0A557QSU9_9RHOO</name>
<dbReference type="PANTHER" id="PTHR35040">
    <property type="match status" value="1"/>
</dbReference>
<dbReference type="InterPro" id="IPR013424">
    <property type="entry name" value="Ice-binding_C"/>
</dbReference>
<dbReference type="EMBL" id="VMNK01000009">
    <property type="protein sequence ID" value="TVO55994.1"/>
    <property type="molecule type" value="Genomic_DNA"/>
</dbReference>
<feature type="signal peptide" evidence="1">
    <location>
        <begin position="1"/>
        <end position="37"/>
    </location>
</feature>
<protein>
    <submittedName>
        <fullName evidence="2">PEP-CTERM sorting domain-containing protein</fullName>
    </submittedName>
</protein>
<dbReference type="Proteomes" id="UP000319502">
    <property type="component" value="Unassembled WGS sequence"/>
</dbReference>
<feature type="chain" id="PRO_5022012309" evidence="1">
    <location>
        <begin position="38"/>
        <end position="296"/>
    </location>
</feature>
<keyword evidence="3" id="KW-1185">Reference proteome</keyword>
<dbReference type="AlphaFoldDB" id="A0A557QSU9"/>
<dbReference type="InterPro" id="IPR017853">
    <property type="entry name" value="GH"/>
</dbReference>
<organism evidence="2 3">
    <name type="scientific">Denitromonas halophila</name>
    <dbReference type="NCBI Taxonomy" id="1629404"/>
    <lineage>
        <taxon>Bacteria</taxon>
        <taxon>Pseudomonadati</taxon>
        <taxon>Pseudomonadota</taxon>
        <taxon>Betaproteobacteria</taxon>
        <taxon>Rhodocyclales</taxon>
        <taxon>Zoogloeaceae</taxon>
        <taxon>Denitromonas</taxon>
    </lineage>
</organism>
<reference evidence="2 3" key="1">
    <citation type="submission" date="2019-07" db="EMBL/GenBank/DDBJ databases">
        <title>The pathways for chlorine oxyanion respiration interact through the shared metabolite chlorate.</title>
        <authorList>
            <person name="Barnum T.P."/>
            <person name="Cheng Y."/>
            <person name="Hill K.A."/>
            <person name="Lucas L.N."/>
            <person name="Carlson H.K."/>
            <person name="Coates J.D."/>
        </authorList>
    </citation>
    <scope>NUCLEOTIDE SEQUENCE [LARGE SCALE GENOMIC DNA]</scope>
    <source>
        <strain evidence="2 3">SFB-3</strain>
    </source>
</reference>
<evidence type="ECO:0000313" key="3">
    <source>
        <dbReference type="Proteomes" id="UP000319502"/>
    </source>
</evidence>
<dbReference type="SUPFAM" id="SSF51445">
    <property type="entry name" value="(Trans)glycosidases"/>
    <property type="match status" value="1"/>
</dbReference>
<dbReference type="InterPro" id="IPR021986">
    <property type="entry name" value="Spherulin4"/>
</dbReference>
<sequence length="296" mass="31594">MLAPMPASPPKKAVMTPLKRTLMLGASAWLAIGTANATDVELLVPAYFYPGTHTAEWTQLTDTAARQPLSVIINPDNGAGSAIDASHSAAINALRAAGGKVYAYVGTDWAARSFSGLTQEIDRYLDWYALDGFFVDEVSEYAADLGYFTQLADYVRDANPSLGLIGNPGTPTDIGYLNIFDTLVIFEEFAHNFDQFVAPAYQQQYDASRFGILLHGADAATMQSVIGGAPAANFGYAFVTDGVHNDNLWQSLPSYWDAQTLAALPAVTAPVPEPAPAAMLLGGLAVLAAFLRRKHA</sequence>
<dbReference type="NCBIfam" id="TIGR02595">
    <property type="entry name" value="PEP_CTERM"/>
    <property type="match status" value="1"/>
</dbReference>
<evidence type="ECO:0000256" key="1">
    <source>
        <dbReference type="SAM" id="SignalP"/>
    </source>
</evidence>
<keyword evidence="1" id="KW-0732">Signal</keyword>
<dbReference type="Pfam" id="PF12138">
    <property type="entry name" value="Spherulin4"/>
    <property type="match status" value="1"/>
</dbReference>
<dbReference type="OrthoDB" id="508445at2"/>
<evidence type="ECO:0000313" key="2">
    <source>
        <dbReference type="EMBL" id="TVO55994.1"/>
    </source>
</evidence>
<comment type="caution">
    <text evidence="2">The sequence shown here is derived from an EMBL/GenBank/DDBJ whole genome shotgun (WGS) entry which is preliminary data.</text>
</comment>
<proteinExistence type="predicted"/>